<protein>
    <submittedName>
        <fullName evidence="4">DNA protecting protein DprA</fullName>
    </submittedName>
</protein>
<dbReference type="Pfam" id="PF17782">
    <property type="entry name" value="WHD_DprA"/>
    <property type="match status" value="1"/>
</dbReference>
<dbReference type="Pfam" id="PF02481">
    <property type="entry name" value="DNA_processg_A"/>
    <property type="match status" value="1"/>
</dbReference>
<evidence type="ECO:0000313" key="4">
    <source>
        <dbReference type="EMBL" id="ACV68181.1"/>
    </source>
</evidence>
<dbReference type="OrthoDB" id="9785707at2"/>
<dbReference type="Proteomes" id="UP000001052">
    <property type="component" value="Chromosome"/>
</dbReference>
<sequence>MAAPESLAPSERAEELWACLALRYTPGLGPKTQRRLFDAYGSARRAVADAAHWGQWDWMRPQAVAAFTSRKWEQEARREWDAARRQEMRVVLWSEDQYPVRLREIEAAPPFVYAYGDTSLLHAPCVAMVGSRQCSRYGKKVARALAADLAQAGITVVSGFAQGIDSHAHTGALNGVGSSVAVMGTGLDIVYPARQHQLWQEVAAHGCLISEFAPGTPPEPKNFPRRNRIISGLSLAVVVVEAALQSGSLITAQLALEQDREVFVVPGSVLESGFAGGHALLRDGARLVRNAEDIVQDLGPMVSVTSPRPGALPLDPPQDRSASELTWRGGSALENAVVARLSEEDRVHVDVFLRELADSSQAINHALLMLEMQEVVEKLPGMYYALAPGVRVAKG</sequence>
<dbReference type="PANTHER" id="PTHR43022">
    <property type="entry name" value="PROTEIN SMF"/>
    <property type="match status" value="1"/>
</dbReference>
<dbReference type="Gene3D" id="3.40.50.450">
    <property type="match status" value="1"/>
</dbReference>
<dbReference type="GO" id="GO:0009294">
    <property type="term" value="P:DNA-mediated transformation"/>
    <property type="evidence" value="ECO:0007669"/>
    <property type="project" value="InterPro"/>
</dbReference>
<comment type="similarity">
    <text evidence="1">Belongs to the DprA/Smf family.</text>
</comment>
<dbReference type="NCBIfam" id="TIGR00732">
    <property type="entry name" value="dprA"/>
    <property type="match status" value="1"/>
</dbReference>
<dbReference type="PANTHER" id="PTHR43022:SF1">
    <property type="entry name" value="PROTEIN SMF"/>
    <property type="match status" value="1"/>
</dbReference>
<dbReference type="InterPro" id="IPR057666">
    <property type="entry name" value="DrpA_SLOG"/>
</dbReference>
<dbReference type="Gene3D" id="1.10.10.10">
    <property type="entry name" value="Winged helix-like DNA-binding domain superfamily/Winged helix DNA-binding domain"/>
    <property type="match status" value="1"/>
</dbReference>
<organism evidence="4 5">
    <name type="scientific">Desulfohalobium retbaense (strain ATCC 49708 / DSM 5692 / JCM 16813 / HR100)</name>
    <dbReference type="NCBI Taxonomy" id="485915"/>
    <lineage>
        <taxon>Bacteria</taxon>
        <taxon>Pseudomonadati</taxon>
        <taxon>Thermodesulfobacteriota</taxon>
        <taxon>Desulfovibrionia</taxon>
        <taxon>Desulfovibrionales</taxon>
        <taxon>Desulfohalobiaceae</taxon>
        <taxon>Desulfohalobium</taxon>
    </lineage>
</organism>
<dbReference type="InterPro" id="IPR003488">
    <property type="entry name" value="DprA"/>
</dbReference>
<evidence type="ECO:0000259" key="3">
    <source>
        <dbReference type="Pfam" id="PF17782"/>
    </source>
</evidence>
<accession>C8X184</accession>
<evidence type="ECO:0000256" key="1">
    <source>
        <dbReference type="ARBA" id="ARBA00006525"/>
    </source>
</evidence>
<proteinExistence type="inferred from homology"/>
<dbReference type="eggNOG" id="COG0758">
    <property type="taxonomic scope" value="Bacteria"/>
</dbReference>
<evidence type="ECO:0000259" key="2">
    <source>
        <dbReference type="Pfam" id="PF02481"/>
    </source>
</evidence>
<dbReference type="InterPro" id="IPR041614">
    <property type="entry name" value="DprA_WH"/>
</dbReference>
<reference evidence="5" key="1">
    <citation type="submission" date="2009-09" db="EMBL/GenBank/DDBJ databases">
        <title>The complete chromosome of Desulfohalobium retbaense DSM 5692.</title>
        <authorList>
            <consortium name="US DOE Joint Genome Institute (JGI-PGF)"/>
            <person name="Lucas S."/>
            <person name="Copeland A."/>
            <person name="Lapidus A."/>
            <person name="Glavina del Rio T."/>
            <person name="Dalin E."/>
            <person name="Tice H."/>
            <person name="Bruce D."/>
            <person name="Goodwin L."/>
            <person name="Pitluck S."/>
            <person name="Kyrpides N."/>
            <person name="Mavromatis K."/>
            <person name="Ivanova N."/>
            <person name="Mikhailova N."/>
            <person name="Munk A.C."/>
            <person name="Brettin T."/>
            <person name="Detter J.C."/>
            <person name="Han C."/>
            <person name="Tapia R."/>
            <person name="Larimer F."/>
            <person name="Land M."/>
            <person name="Hauser L."/>
            <person name="Markowitz V."/>
            <person name="Cheng J.-F."/>
            <person name="Hugenholtz P."/>
            <person name="Woyke T."/>
            <person name="Wu D."/>
            <person name="Spring S."/>
            <person name="Klenk H.-P."/>
            <person name="Eisen J.A."/>
        </authorList>
    </citation>
    <scope>NUCLEOTIDE SEQUENCE [LARGE SCALE GENOMIC DNA]</scope>
    <source>
        <strain evidence="5">DSM 5692</strain>
    </source>
</reference>
<dbReference type="KEGG" id="drt:Dret_0890"/>
<keyword evidence="5" id="KW-1185">Reference proteome</keyword>
<dbReference type="EMBL" id="CP001734">
    <property type="protein sequence ID" value="ACV68181.1"/>
    <property type="molecule type" value="Genomic_DNA"/>
</dbReference>
<dbReference type="RefSeq" id="WP_015751339.1">
    <property type="nucleotide sequence ID" value="NC_013223.1"/>
</dbReference>
<name>C8X184_DESRD</name>
<gene>
    <name evidence="4" type="ordered locus">Dret_0890</name>
</gene>
<dbReference type="InterPro" id="IPR036388">
    <property type="entry name" value="WH-like_DNA-bd_sf"/>
</dbReference>
<dbReference type="HOGENOM" id="CLU_029601_1_1_7"/>
<evidence type="ECO:0000313" key="5">
    <source>
        <dbReference type="Proteomes" id="UP000001052"/>
    </source>
</evidence>
<feature type="domain" description="DprA winged helix" evidence="3">
    <location>
        <begin position="325"/>
        <end position="382"/>
    </location>
</feature>
<dbReference type="STRING" id="485915.Dret_0890"/>
<dbReference type="SUPFAM" id="SSF102405">
    <property type="entry name" value="MCP/YpsA-like"/>
    <property type="match status" value="1"/>
</dbReference>
<dbReference type="AlphaFoldDB" id="C8X184"/>
<feature type="domain" description="Smf/DprA SLOG" evidence="2">
    <location>
        <begin position="90"/>
        <end position="298"/>
    </location>
</feature>
<reference evidence="4 5" key="2">
    <citation type="journal article" date="2010" name="Stand. Genomic Sci.">
        <title>Complete genome sequence of Desulfohalobium retbaense type strain (HR(100)).</title>
        <authorList>
            <person name="Spring S."/>
            <person name="Nolan M."/>
            <person name="Lapidus A."/>
            <person name="Glavina Del Rio T."/>
            <person name="Copeland A."/>
            <person name="Tice H."/>
            <person name="Cheng J.F."/>
            <person name="Lucas S."/>
            <person name="Land M."/>
            <person name="Chen F."/>
            <person name="Bruce D."/>
            <person name="Goodwin L."/>
            <person name="Pitluck S."/>
            <person name="Ivanova N."/>
            <person name="Mavromatis K."/>
            <person name="Mikhailova N."/>
            <person name="Pati A."/>
            <person name="Chen A."/>
            <person name="Palaniappan K."/>
            <person name="Hauser L."/>
            <person name="Chang Y.J."/>
            <person name="Jeffries C.D."/>
            <person name="Munk C."/>
            <person name="Kiss H."/>
            <person name="Chain P."/>
            <person name="Han C."/>
            <person name="Brettin T."/>
            <person name="Detter J.C."/>
            <person name="Schuler E."/>
            <person name="Goker M."/>
            <person name="Rohde M."/>
            <person name="Bristow J."/>
            <person name="Eisen J.A."/>
            <person name="Markowitz V."/>
            <person name="Hugenholtz P."/>
            <person name="Kyrpides N.C."/>
            <person name="Klenk H.P."/>
        </authorList>
    </citation>
    <scope>NUCLEOTIDE SEQUENCE [LARGE SCALE GENOMIC DNA]</scope>
    <source>
        <strain evidence="4 5">DSM 5692</strain>
    </source>
</reference>